<reference evidence="2" key="2">
    <citation type="submission" date="2021-04" db="EMBL/GenBank/DDBJ databases">
        <authorList>
            <person name="Gilroy R."/>
        </authorList>
    </citation>
    <scope>NUCLEOTIDE SEQUENCE</scope>
    <source>
        <strain evidence="2">CHK188-16595</strain>
    </source>
</reference>
<proteinExistence type="predicted"/>
<gene>
    <name evidence="2" type="ORF">IAA37_01600</name>
</gene>
<accession>A0A9D2S8A0</accession>
<feature type="chain" id="PRO_5038469167" description="DUF4397 domain-containing protein" evidence="1">
    <location>
        <begin position="27"/>
        <end position="157"/>
    </location>
</feature>
<dbReference type="EMBL" id="DWXN01000002">
    <property type="protein sequence ID" value="HJB74352.1"/>
    <property type="molecule type" value="Genomic_DNA"/>
</dbReference>
<keyword evidence="1" id="KW-0732">Signal</keyword>
<reference evidence="2" key="1">
    <citation type="journal article" date="2021" name="PeerJ">
        <title>Extensive microbial diversity within the chicken gut microbiome revealed by metagenomics and culture.</title>
        <authorList>
            <person name="Gilroy R."/>
            <person name="Ravi A."/>
            <person name="Getino M."/>
            <person name="Pursley I."/>
            <person name="Horton D.L."/>
            <person name="Alikhan N.F."/>
            <person name="Baker D."/>
            <person name="Gharbi K."/>
            <person name="Hall N."/>
            <person name="Watson M."/>
            <person name="Adriaenssens E.M."/>
            <person name="Foster-Nyarko E."/>
            <person name="Jarju S."/>
            <person name="Secka A."/>
            <person name="Antonio M."/>
            <person name="Oren A."/>
            <person name="Chaudhuri R.R."/>
            <person name="La Ragione R."/>
            <person name="Hildebrand F."/>
            <person name="Pallen M.J."/>
        </authorList>
    </citation>
    <scope>NUCLEOTIDE SEQUENCE</scope>
    <source>
        <strain evidence="2">CHK188-16595</strain>
    </source>
</reference>
<dbReference type="AlphaFoldDB" id="A0A9D2S8A0"/>
<sequence length="157" mass="17323">MKILKQSIIVFLCTLFVIGNCSTVYAADKNIGVSPNPEYISESVIQPYGTSAPRNVWNLASKGRYNFSGQAKYDNLYSNYKLTGVSRAKIAVYNYSSSTLTLKVVKDGFLYSTVLSTQVAGNTTKNPAVFYVNLDASKNYILIFMSPSNFSGYIEKA</sequence>
<dbReference type="Proteomes" id="UP000823877">
    <property type="component" value="Unassembled WGS sequence"/>
</dbReference>
<protein>
    <recommendedName>
        <fullName evidence="4">DUF4397 domain-containing protein</fullName>
    </recommendedName>
</protein>
<organism evidence="2 3">
    <name type="scientific">Candidatus Eubacterium faecale</name>
    <dbReference type="NCBI Taxonomy" id="2838568"/>
    <lineage>
        <taxon>Bacteria</taxon>
        <taxon>Bacillati</taxon>
        <taxon>Bacillota</taxon>
        <taxon>Clostridia</taxon>
        <taxon>Eubacteriales</taxon>
        <taxon>Eubacteriaceae</taxon>
        <taxon>Eubacterium</taxon>
    </lineage>
</organism>
<evidence type="ECO:0000313" key="2">
    <source>
        <dbReference type="EMBL" id="HJB74352.1"/>
    </source>
</evidence>
<evidence type="ECO:0008006" key="4">
    <source>
        <dbReference type="Google" id="ProtNLM"/>
    </source>
</evidence>
<evidence type="ECO:0000256" key="1">
    <source>
        <dbReference type="SAM" id="SignalP"/>
    </source>
</evidence>
<feature type="signal peptide" evidence="1">
    <location>
        <begin position="1"/>
        <end position="26"/>
    </location>
</feature>
<comment type="caution">
    <text evidence="2">The sequence shown here is derived from an EMBL/GenBank/DDBJ whole genome shotgun (WGS) entry which is preliminary data.</text>
</comment>
<evidence type="ECO:0000313" key="3">
    <source>
        <dbReference type="Proteomes" id="UP000823877"/>
    </source>
</evidence>
<name>A0A9D2S8A0_9FIRM</name>